<name>A0AAV7YBJ1_9EUKA</name>
<evidence type="ECO:0000313" key="11">
    <source>
        <dbReference type="Proteomes" id="UP001150062"/>
    </source>
</evidence>
<dbReference type="AlphaFoldDB" id="A0AAV7YBJ1"/>
<evidence type="ECO:0000313" key="10">
    <source>
        <dbReference type="Proteomes" id="UP001146793"/>
    </source>
</evidence>
<evidence type="ECO:0000256" key="4">
    <source>
        <dbReference type="ARBA" id="ARBA00022448"/>
    </source>
</evidence>
<sequence>MSFAWPRYYNLPPFFTIQPVMQTQKKQLQLWCDLVLSYTRAKNIHMIDLTEAEDSELFNNKNIERKLSRQSIVIVLEYLIQRGNAKWVDKTKEKIQIVWRKPLEWANIIYKWATENGFINQICTVYELREGDMTQNEEFFGLDIQVFMQALSKLEQKGKAKVFQSESTNESGVKFFA</sequence>
<dbReference type="InterPro" id="IPR036388">
    <property type="entry name" value="WH-like_DNA-bd_sf"/>
</dbReference>
<dbReference type="FunFam" id="1.10.10.10:FF:000141">
    <property type="entry name" value="vacuolar protein-sorting-associated protein 25"/>
    <property type="match status" value="1"/>
</dbReference>
<reference evidence="9" key="1">
    <citation type="submission" date="2022-08" db="EMBL/GenBank/DDBJ databases">
        <title>Novel sulfate-reducing endosymbionts in the free-living metamonad Anaeramoeba.</title>
        <authorList>
            <person name="Jerlstrom-Hultqvist J."/>
            <person name="Cepicka I."/>
            <person name="Gallot-Lavallee L."/>
            <person name="Salas-Leiva D."/>
            <person name="Curtis B.A."/>
            <person name="Zahonova K."/>
            <person name="Pipaliya S."/>
            <person name="Dacks J."/>
            <person name="Roger A.J."/>
        </authorList>
    </citation>
    <scope>NUCLEOTIDE SEQUENCE</scope>
    <source>
        <strain evidence="9">Schooner1</strain>
    </source>
</reference>
<keyword evidence="4" id="KW-0813">Transport</keyword>
<dbReference type="EMBL" id="JANTQA010000070">
    <property type="protein sequence ID" value="KAJ3426275.1"/>
    <property type="molecule type" value="Genomic_DNA"/>
</dbReference>
<evidence type="ECO:0000313" key="9">
    <source>
        <dbReference type="EMBL" id="KAJ6228244.1"/>
    </source>
</evidence>
<dbReference type="Proteomes" id="UP001150062">
    <property type="component" value="Unassembled WGS sequence"/>
</dbReference>
<comment type="subcellular location">
    <subcellularLocation>
        <location evidence="1">Cytoplasm</location>
    </subcellularLocation>
</comment>
<dbReference type="EMBL" id="JAOAOG010000329">
    <property type="protein sequence ID" value="KAJ6228244.1"/>
    <property type="molecule type" value="Genomic_DNA"/>
</dbReference>
<dbReference type="PANTHER" id="PTHR13149">
    <property type="entry name" value="VACUOLAR PROTEIN SORTING-ASSOCIATED PROTEIN VPS25"/>
    <property type="match status" value="1"/>
</dbReference>
<evidence type="ECO:0000256" key="7">
    <source>
        <dbReference type="ARBA" id="ARBA00030094"/>
    </source>
</evidence>
<dbReference type="Proteomes" id="UP001146793">
    <property type="component" value="Unassembled WGS sequence"/>
</dbReference>
<dbReference type="InterPro" id="IPR014041">
    <property type="entry name" value="ESCRT-II_cplx_Vps25-sub_N"/>
</dbReference>
<reference evidence="8" key="2">
    <citation type="submission" date="2022-08" db="EMBL/GenBank/DDBJ databases">
        <title>Novel sulphate-reducing endosymbionts in the free-living metamonad Anaeramoeba.</title>
        <authorList>
            <person name="Jerlstrom-Hultqvist J."/>
            <person name="Cepicka I."/>
            <person name="Gallot-Lavallee L."/>
            <person name="Salas-Leiva D."/>
            <person name="Curtis B.A."/>
            <person name="Zahonova K."/>
            <person name="Pipaliya S."/>
            <person name="Dacks J."/>
            <person name="Roger A.J."/>
        </authorList>
    </citation>
    <scope>NUCLEOTIDE SEQUENCE</scope>
    <source>
        <strain evidence="8">Busselton2</strain>
    </source>
</reference>
<dbReference type="SUPFAM" id="SSF46785">
    <property type="entry name" value="Winged helix' DNA-binding domain"/>
    <property type="match status" value="2"/>
</dbReference>
<dbReference type="PANTHER" id="PTHR13149:SF0">
    <property type="entry name" value="VACUOLAR PROTEIN-SORTING-ASSOCIATED PROTEIN 25"/>
    <property type="match status" value="1"/>
</dbReference>
<evidence type="ECO:0000256" key="1">
    <source>
        <dbReference type="ARBA" id="ARBA00004496"/>
    </source>
</evidence>
<evidence type="ECO:0000256" key="3">
    <source>
        <dbReference type="ARBA" id="ARBA00017934"/>
    </source>
</evidence>
<dbReference type="InterPro" id="IPR008570">
    <property type="entry name" value="ESCRT-II_cplx_Vps25-sub"/>
</dbReference>
<dbReference type="Pfam" id="PF05871">
    <property type="entry name" value="ESCRT-II"/>
    <property type="match status" value="1"/>
</dbReference>
<dbReference type="GO" id="GO:0000814">
    <property type="term" value="C:ESCRT II complex"/>
    <property type="evidence" value="ECO:0007669"/>
    <property type="project" value="InterPro"/>
</dbReference>
<comment type="caution">
    <text evidence="8">The sequence shown here is derived from an EMBL/GenBank/DDBJ whole genome shotgun (WGS) entry which is preliminary data.</text>
</comment>
<dbReference type="GO" id="GO:0043328">
    <property type="term" value="P:protein transport to vacuole involved in ubiquitin-dependent protein catabolic process via the multivesicular body sorting pathway"/>
    <property type="evidence" value="ECO:0007669"/>
    <property type="project" value="TreeGrafter"/>
</dbReference>
<dbReference type="GO" id="GO:0005198">
    <property type="term" value="F:structural molecule activity"/>
    <property type="evidence" value="ECO:0007669"/>
    <property type="project" value="TreeGrafter"/>
</dbReference>
<proteinExistence type="inferred from homology"/>
<keyword evidence="5" id="KW-0963">Cytoplasm</keyword>
<evidence type="ECO:0000256" key="5">
    <source>
        <dbReference type="ARBA" id="ARBA00022490"/>
    </source>
</evidence>
<dbReference type="GO" id="GO:0016236">
    <property type="term" value="P:macroautophagy"/>
    <property type="evidence" value="ECO:0007669"/>
    <property type="project" value="UniProtKB-ARBA"/>
</dbReference>
<evidence type="ECO:0000256" key="2">
    <source>
        <dbReference type="ARBA" id="ARBA00009674"/>
    </source>
</evidence>
<accession>A0AAV7YBJ1</accession>
<dbReference type="InterPro" id="IPR036390">
    <property type="entry name" value="WH_DNA-bd_sf"/>
</dbReference>
<dbReference type="Gene3D" id="1.10.10.10">
    <property type="entry name" value="Winged helix-like DNA-binding domain superfamily/Winged helix DNA-binding domain"/>
    <property type="match status" value="1"/>
</dbReference>
<keyword evidence="6" id="KW-0653">Protein transport</keyword>
<dbReference type="FunFam" id="1.10.10.570:FF:000003">
    <property type="entry name" value="Vacuolar protein-sorting-associated protein 25"/>
    <property type="match status" value="1"/>
</dbReference>
<gene>
    <name evidence="8" type="ORF">M0812_28728</name>
    <name evidence="9" type="ORF">M0813_09072</name>
</gene>
<protein>
    <recommendedName>
        <fullName evidence="3">Vacuolar protein-sorting-associated protein 25</fullName>
    </recommendedName>
    <alternativeName>
        <fullName evidence="7">ESCRT-II complex subunit VPS25</fullName>
    </alternativeName>
</protein>
<dbReference type="GO" id="GO:0042803">
    <property type="term" value="F:protein homodimerization activity"/>
    <property type="evidence" value="ECO:0007669"/>
    <property type="project" value="TreeGrafter"/>
</dbReference>
<comment type="similarity">
    <text evidence="2">Belongs to the VPS25 family.</text>
</comment>
<organism evidence="8 10">
    <name type="scientific">Anaeramoeba flamelloides</name>
    <dbReference type="NCBI Taxonomy" id="1746091"/>
    <lineage>
        <taxon>Eukaryota</taxon>
        <taxon>Metamonada</taxon>
        <taxon>Anaeramoebidae</taxon>
        <taxon>Anaeramoeba</taxon>
    </lineage>
</organism>
<dbReference type="Gene3D" id="1.10.10.570">
    <property type="entry name" value="Winged helix' DNA-binding domain. Chain C. Domain 1"/>
    <property type="match status" value="1"/>
</dbReference>
<evidence type="ECO:0000256" key="6">
    <source>
        <dbReference type="ARBA" id="ARBA00022927"/>
    </source>
</evidence>
<keyword evidence="11" id="KW-1185">Reference proteome</keyword>
<evidence type="ECO:0000313" key="8">
    <source>
        <dbReference type="EMBL" id="KAJ3426275.1"/>
    </source>
</evidence>